<dbReference type="InterPro" id="IPR008574">
    <property type="entry name" value="Nematodes_ZYG-11_interact"/>
</dbReference>
<organism evidence="4">
    <name type="scientific">Nippostrongylus brasiliensis</name>
    <name type="common">Rat hookworm</name>
    <dbReference type="NCBI Taxonomy" id="27835"/>
    <lineage>
        <taxon>Eukaryota</taxon>
        <taxon>Metazoa</taxon>
        <taxon>Ecdysozoa</taxon>
        <taxon>Nematoda</taxon>
        <taxon>Chromadorea</taxon>
        <taxon>Rhabditida</taxon>
        <taxon>Rhabditina</taxon>
        <taxon>Rhabditomorpha</taxon>
        <taxon>Strongyloidea</taxon>
        <taxon>Heligmosomidae</taxon>
        <taxon>Nippostrongylus</taxon>
    </lineage>
</organism>
<accession>A0A0N4XLY7</accession>
<dbReference type="Proteomes" id="UP000271162">
    <property type="component" value="Unassembled WGS sequence"/>
</dbReference>
<sequence>MVTGSMSFVYLLLTLTYAGVAFIIMQLMFKNSKDSNVYQNALSCGIIVAKGMFFLMFGSYTPDDQDDRK</sequence>
<reference evidence="4" key="1">
    <citation type="submission" date="2017-02" db="UniProtKB">
        <authorList>
            <consortium name="WormBaseParasite"/>
        </authorList>
    </citation>
    <scope>IDENTIFICATION</scope>
</reference>
<dbReference type="STRING" id="27835.A0A0N4XLY7"/>
<evidence type="ECO:0000256" key="1">
    <source>
        <dbReference type="SAM" id="Phobius"/>
    </source>
</evidence>
<dbReference type="WBParaSite" id="NBR_0000353901-mRNA-1">
    <property type="protein sequence ID" value="NBR_0000353901-mRNA-1"/>
    <property type="gene ID" value="NBR_0000353901"/>
</dbReference>
<keyword evidence="1" id="KW-1133">Transmembrane helix</keyword>
<dbReference type="AlphaFoldDB" id="A0A0N4XLY7"/>
<keyword evidence="1" id="KW-0812">Transmembrane</keyword>
<dbReference type="Pfam" id="PF05884">
    <property type="entry name" value="ZYG-11_interact"/>
    <property type="match status" value="1"/>
</dbReference>
<feature type="transmembrane region" description="Helical" evidence="1">
    <location>
        <begin position="6"/>
        <end position="29"/>
    </location>
</feature>
<feature type="transmembrane region" description="Helical" evidence="1">
    <location>
        <begin position="41"/>
        <end position="60"/>
    </location>
</feature>
<keyword evidence="1" id="KW-0472">Membrane</keyword>
<name>A0A0N4XLY7_NIPBR</name>
<protein>
    <submittedName>
        <fullName evidence="4">G_PROTEIN_RECEP_F3_4 domain-containing protein</fullName>
    </submittedName>
</protein>
<evidence type="ECO:0000313" key="3">
    <source>
        <dbReference type="Proteomes" id="UP000271162"/>
    </source>
</evidence>
<evidence type="ECO:0000313" key="4">
    <source>
        <dbReference type="WBParaSite" id="NBR_0000353901-mRNA-1"/>
    </source>
</evidence>
<evidence type="ECO:0000313" key="2">
    <source>
        <dbReference type="EMBL" id="VDL67129.1"/>
    </source>
</evidence>
<keyword evidence="3" id="KW-1185">Reference proteome</keyword>
<gene>
    <name evidence="2" type="ORF">NBR_LOCUS3540</name>
</gene>
<dbReference type="EMBL" id="UYSL01005415">
    <property type="protein sequence ID" value="VDL67129.1"/>
    <property type="molecule type" value="Genomic_DNA"/>
</dbReference>
<reference evidence="2 3" key="2">
    <citation type="submission" date="2018-11" db="EMBL/GenBank/DDBJ databases">
        <authorList>
            <consortium name="Pathogen Informatics"/>
        </authorList>
    </citation>
    <scope>NUCLEOTIDE SEQUENCE [LARGE SCALE GENOMIC DNA]</scope>
</reference>
<proteinExistence type="predicted"/>